<protein>
    <submittedName>
        <fullName evidence="1">Uncharacterized protein</fullName>
    </submittedName>
</protein>
<keyword evidence="2" id="KW-1185">Reference proteome</keyword>
<dbReference type="RefSeq" id="WP_301167640.1">
    <property type="nucleotide sequence ID" value="NZ_JAUHTR010000013.1"/>
</dbReference>
<dbReference type="EMBL" id="JAUHTR010000013">
    <property type="protein sequence ID" value="MDN4526617.1"/>
    <property type="molecule type" value="Genomic_DNA"/>
</dbReference>
<gene>
    <name evidence="1" type="ORF">QYB97_19205</name>
</gene>
<dbReference type="Proteomes" id="UP001172721">
    <property type="component" value="Unassembled WGS sequence"/>
</dbReference>
<organism evidence="1 2">
    <name type="scientific">Fictibacillus fluitans</name>
    <dbReference type="NCBI Taxonomy" id="3058422"/>
    <lineage>
        <taxon>Bacteria</taxon>
        <taxon>Bacillati</taxon>
        <taxon>Bacillota</taxon>
        <taxon>Bacilli</taxon>
        <taxon>Bacillales</taxon>
        <taxon>Fictibacillaceae</taxon>
        <taxon>Fictibacillus</taxon>
    </lineage>
</organism>
<sequence length="59" mass="6477">MSVTERSVNHPFFYNGSGKFTADANKTSSTQLVTGAARKCIGANPYFTRTENKETSTQQ</sequence>
<name>A0ABT8I0S0_9BACL</name>
<comment type="caution">
    <text evidence="1">The sequence shown here is derived from an EMBL/GenBank/DDBJ whole genome shotgun (WGS) entry which is preliminary data.</text>
</comment>
<reference evidence="1" key="1">
    <citation type="submission" date="2023-07" db="EMBL/GenBank/DDBJ databases">
        <title>Fictibacillus sp. isolated from freshwater pond.</title>
        <authorList>
            <person name="Kirdat K."/>
            <person name="Bhat A."/>
            <person name="Mourya A."/>
            <person name="Yadav A."/>
        </authorList>
    </citation>
    <scope>NUCLEOTIDE SEQUENCE</scope>
    <source>
        <strain evidence="1">NE201</strain>
    </source>
</reference>
<evidence type="ECO:0000313" key="1">
    <source>
        <dbReference type="EMBL" id="MDN4526617.1"/>
    </source>
</evidence>
<accession>A0ABT8I0S0</accession>
<evidence type="ECO:0000313" key="2">
    <source>
        <dbReference type="Proteomes" id="UP001172721"/>
    </source>
</evidence>
<proteinExistence type="predicted"/>